<reference evidence="7 8" key="1">
    <citation type="journal article" date="2014" name="Genome Announc.">
        <title>Draft genome sequence of the pathogenic fungus Scedosporium apiospermum.</title>
        <authorList>
            <person name="Vandeputte P."/>
            <person name="Ghamrawi S."/>
            <person name="Rechenmann M."/>
            <person name="Iltis A."/>
            <person name="Giraud S."/>
            <person name="Fleury M."/>
            <person name="Thornton C."/>
            <person name="Delhaes L."/>
            <person name="Meyer W."/>
            <person name="Papon N."/>
            <person name="Bouchara J.P."/>
        </authorList>
    </citation>
    <scope>NUCLEOTIDE SEQUENCE [LARGE SCALE GENOMIC DNA]</scope>
    <source>
        <strain evidence="7 8">IHEM 14462</strain>
    </source>
</reference>
<gene>
    <name evidence="7" type="ORF">SAPIO_CDS7948</name>
</gene>
<dbReference type="Pfam" id="PF12256">
    <property type="entry name" value="TcdB_toxin_midN"/>
    <property type="match status" value="1"/>
</dbReference>
<dbReference type="SUPFAM" id="SSF69318">
    <property type="entry name" value="Integrin alpha N-terminal domain"/>
    <property type="match status" value="1"/>
</dbReference>
<comment type="subcellular location">
    <subcellularLocation>
        <location evidence="1">Secreted</location>
    </subcellularLocation>
</comment>
<evidence type="ECO:0000256" key="4">
    <source>
        <dbReference type="SAM" id="MobiDB-lite"/>
    </source>
</evidence>
<feature type="compositionally biased region" description="Basic and acidic residues" evidence="4">
    <location>
        <begin position="2295"/>
        <end position="2304"/>
    </location>
</feature>
<dbReference type="Proteomes" id="UP000028545">
    <property type="component" value="Unassembled WGS sequence"/>
</dbReference>
<dbReference type="GO" id="GO:0005737">
    <property type="term" value="C:cytoplasm"/>
    <property type="evidence" value="ECO:0007669"/>
    <property type="project" value="InterPro"/>
</dbReference>
<dbReference type="InterPro" id="IPR050708">
    <property type="entry name" value="T6SS_VgrG/RHS"/>
</dbReference>
<dbReference type="EMBL" id="JOWA01000113">
    <property type="protein sequence ID" value="KEZ40882.1"/>
    <property type="molecule type" value="Genomic_DNA"/>
</dbReference>
<evidence type="ECO:0000313" key="7">
    <source>
        <dbReference type="EMBL" id="KEZ40882.1"/>
    </source>
</evidence>
<dbReference type="VEuPathDB" id="FungiDB:SAPIO_CDS7948"/>
<sequence>MPEKTPTNTKPKQNQPDVAATTHQSWSVIAQSELHAAGSTGESTGGFPSARAQLEETSPALPAITLPKGGGALRSMGEKFAVNPSLGSASLTVPISTTPSRSPSATPSISLTYSTGAGNSAFGLGWDISINAAHVTRKTDKGVPRYGDDDVFVLSGTEDLVRRARTDALGKVLVDSGGNLVFEDKTRPGWRVRQYVPRVEGAFSRVERWMNVDNADDCWWRTLSRDGTISVYGLTDEAKIFDDGSDGDVGGTRKRIFSWLLQETYDTKGNVTWYSYKKEDSANVPLDHPCESNRTTSSRARNRYLESIKYGNQMPNQVPGAETGRLRAASIPADGWMFEVVFDYGEHDITSPLPDDATLAWESREDSFSSYRAGFEIRTYRLCRRILMFHHFPTEGFASGSLSTLVSATELSYQEDDVATKLVKVAHIGFAPLRGQSGTGSLASSRPVLEGIPSDSSFYRWLGLDGEGLPGILTELAPGGAWVYKRNESAANKDENDQLVPHFTPGETVSCKPSTSMAEVTFTDVAGEGSLDVVRCSPNDEAWGFWARTTPSSGDTASGWDNFTPFPAFPHIDSQSPRCHFMDLTGDGLADILLADEPSIFTWCPSLGISGYGEWQTVLACPDADKGPRLVLATPEESIYLADMSGDGLIDIARIRSGSVSYWPNMGYGVFGAEVTMGNSPFLESSSGFGAMPKETRVVLADIDGSGTTDLIYITGDGIANCYFNEAGNAFTNAVFLGSFPTGYDKTSMRATAVDLLGNGTSCLVWTSCLPGDSSPRMRYLDLMGGVKPHLLIGVRNGMGAETVIQYAASTSFYLKDKQAGRSWTTRLPTPVQCVESVTQYDHVAKTRLITTYCYHDGYFDGVEREFRGFAMVETRDTESFVVLSGGSWVNEDLATAVSPKVTKTWYHTGARSSLQNLSGTLHLDESRLSRLSPTSKSVSMSPQLTREAYRSFKGHVLRSEIYGADDTPHAEVPYVVEEHSFTVHILQPISPSATQHAIFLVTDRESISTRIERVDVEDPRVLQKLVLEVDAFGNPTKVATVAYGRAKGRTEPTDEAAAAQETSITMYEETSWTNWVDEDDAWLVPKPAAHTTWQVAGVVKPLAEGFHNLKLDASEDIIEELRHIGDIPTVPFGTGMSGETNAKARMLVEKRRKVYRSNDLLNLLPLGTLESLALDGQSYQLCFPADLVTEIYSGASPPAKAFIDPPASILGGISERQGGYVDLDGDGNWWVPSSRHFFHPTVSAPADIELDEARSHFFLPCRFHTAFSEGYSIVDYDVYSLRPVSTTDEVGNTTQATIDYRTLQPYVMQDPNGNRSELAFDELGHVACIAIGGKPDLVEGDALDHTTFRPFLDKQAIETFSAGPVSAASSLLDTATQRFLYDYEAAPAFSASIQREFHGQLGPGRLRLEISYMDGHGRVVQTKERVEDGTLTPDSAAAVSPRWRSLGWTVFNNKGKPVREFEPFFDDTHAFRFEHRVGVSPIIFYDPLDRIATVWFPDRTWTKTVYGAWHVKSWDRSDTVNVEDPTTDTDVGPYLARLPRADIVPTWGSRLLEGLRGANGKTAALKAGYHAGTPSTAHLDVLGRSFCTVALNRTIYGDGTSPPGGVTLQQVRTTSMLDVLGNVSRLLDAKGSVVSQSRFSMVGDLVHHATAEQGERWFLVDVMRKPLYQWDSRSGQLRWVYDALRRFVGQCLTDAPGARELLVEKQEYGEKLTDGTDGRRRNTRGRPLRLFDQSGVVVTDEYDFKGNGIASSRQIAAVYDKALDHGGDGTLAQMDPDLPLFESHSEYDAVNRLRHVTGPDSTTVVYGYNDGGLVNSITAHVRGEAVATTVVSSILYNARRKRERVDYGNKVSTTYSYDPETFQLVSVTTERDWSSFPTRYLLQSLEYFYDPMGNVTCVTDKSQQTIFFRNTVVEPKWEYTRQPTVMEAARGRCAAGEFHTRIDHPGDGNAVAKYLERYTYDTVGNLMALAHSGSDANHPGWTRRYEYAQPNLLDPSFMSNMLTATYIGSTREEYGYDERGNMTSMPAVRELQWDWKDQLRSSCRSQTTAAERTWYSYDSGGQRVRKVSVNQVSPSSPTSTGTMKSQTIYLSQGYEINLRYAGDGRTVSEAVETLRISDLPSSTAAPSAVIIDTRLTPSPPPLSSSPSPTPSSSVAMLLPTDQVLRYQILNTQQSSSAMELLPSAEILTYEEYFPFGATSYLATSTVNTPWCPPKRYHFLQRERDAETGLSYHGARYLVPWLARWTSADPLGLADGTNLYAYARNNPVVLGDAMGTQAVPMQKEEDGTPMLPEKPSIEHEKPPTESRFKLATFPIGEDKLNWMTVGFRYKQETTFAPGQNWKFNEGIEASMRFTLTKHSSRNPLNFELVGGISTEKGASISAVFTIGQPADVSDSTVRDTSLWKSNPGGLSTALDWPVSHDIPFDLVPKAVDTSIISIIEGGTGKSISDRPVVQSPERTPVMAVPPPYNPDTYYKRVWQQRLY</sequence>
<dbReference type="GO" id="GO:0005576">
    <property type="term" value="C:extracellular region"/>
    <property type="evidence" value="ECO:0007669"/>
    <property type="project" value="UniProtKB-SubCell"/>
</dbReference>
<dbReference type="KEGG" id="sapo:SAPIO_CDS7948"/>
<keyword evidence="8" id="KW-1185">Reference proteome</keyword>
<evidence type="ECO:0000259" key="5">
    <source>
        <dbReference type="Pfam" id="PF12255"/>
    </source>
</evidence>
<keyword evidence="3" id="KW-0843">Virulence</keyword>
<feature type="region of interest" description="Disordered" evidence="4">
    <location>
        <begin position="2283"/>
        <end position="2304"/>
    </location>
</feature>
<organism evidence="7 8">
    <name type="scientific">Pseudallescheria apiosperma</name>
    <name type="common">Scedosporium apiospermum</name>
    <dbReference type="NCBI Taxonomy" id="563466"/>
    <lineage>
        <taxon>Eukaryota</taxon>
        <taxon>Fungi</taxon>
        <taxon>Dikarya</taxon>
        <taxon>Ascomycota</taxon>
        <taxon>Pezizomycotina</taxon>
        <taxon>Sordariomycetes</taxon>
        <taxon>Hypocreomycetidae</taxon>
        <taxon>Microascales</taxon>
        <taxon>Microascaceae</taxon>
        <taxon>Scedosporium</taxon>
    </lineage>
</organism>
<dbReference type="InterPro" id="IPR022045">
    <property type="entry name" value="TcdB_toxin_mid/N"/>
</dbReference>
<dbReference type="Pfam" id="PF03534">
    <property type="entry name" value="SpvB"/>
    <property type="match status" value="1"/>
</dbReference>
<dbReference type="OrthoDB" id="5426877at2759"/>
<dbReference type="RefSeq" id="XP_016640681.1">
    <property type="nucleotide sequence ID" value="XM_016789701.1"/>
</dbReference>
<dbReference type="InterPro" id="IPR022044">
    <property type="entry name" value="TcdB_toxin_mid/C"/>
</dbReference>
<evidence type="ECO:0000313" key="8">
    <source>
        <dbReference type="Proteomes" id="UP000028545"/>
    </source>
</evidence>
<protein>
    <recommendedName>
        <fullName evidence="9">SpvB domain-containing protein</fullName>
    </recommendedName>
</protein>
<dbReference type="GeneID" id="27727020"/>
<feature type="region of interest" description="Disordered" evidence="4">
    <location>
        <begin position="2134"/>
        <end position="2153"/>
    </location>
</feature>
<proteinExistence type="predicted"/>
<keyword evidence="2" id="KW-0964">Secreted</keyword>
<accession>A0A084G0M0</accession>
<dbReference type="InterPro" id="IPR003284">
    <property type="entry name" value="Sal_SpvB"/>
</dbReference>
<dbReference type="NCBIfam" id="TIGR03696">
    <property type="entry name" value="Rhs_assc_core"/>
    <property type="match status" value="1"/>
</dbReference>
<dbReference type="PANTHER" id="PTHR32305:SF15">
    <property type="entry name" value="PROTEIN RHSA-RELATED"/>
    <property type="match status" value="1"/>
</dbReference>
<dbReference type="OMA" id="GTSCLVW"/>
<dbReference type="PANTHER" id="PTHR32305">
    <property type="match status" value="1"/>
</dbReference>
<evidence type="ECO:0000256" key="2">
    <source>
        <dbReference type="ARBA" id="ARBA00022525"/>
    </source>
</evidence>
<feature type="domain" description="Insecticide toxin TcdB middle/C-terminal" evidence="5">
    <location>
        <begin position="949"/>
        <end position="1069"/>
    </location>
</feature>
<comment type="caution">
    <text evidence="7">The sequence shown here is derived from an EMBL/GenBank/DDBJ whole genome shotgun (WGS) entry which is preliminary data.</text>
</comment>
<dbReference type="InterPro" id="IPR022385">
    <property type="entry name" value="Rhs_assc_core"/>
</dbReference>
<dbReference type="PRINTS" id="PR01341">
    <property type="entry name" value="SALSPVBPROT"/>
</dbReference>
<name>A0A084G0M0_PSEDA</name>
<evidence type="ECO:0000259" key="6">
    <source>
        <dbReference type="Pfam" id="PF12256"/>
    </source>
</evidence>
<dbReference type="Gene3D" id="2.180.10.10">
    <property type="entry name" value="RHS repeat-associated core"/>
    <property type="match status" value="1"/>
</dbReference>
<dbReference type="Pfam" id="PF12255">
    <property type="entry name" value="TcdB_toxin_midC"/>
    <property type="match status" value="1"/>
</dbReference>
<feature type="region of interest" description="Disordered" evidence="4">
    <location>
        <begin position="1"/>
        <end position="51"/>
    </location>
</feature>
<dbReference type="HOGENOM" id="CLU_000672_1_0_1"/>
<feature type="domain" description="Insecticide toxin TcdB middle/N-terminal" evidence="6">
    <location>
        <begin position="750"/>
        <end position="880"/>
    </location>
</feature>
<feature type="compositionally biased region" description="Pro residues" evidence="4">
    <location>
        <begin position="2138"/>
        <end position="2150"/>
    </location>
</feature>
<dbReference type="InterPro" id="IPR028994">
    <property type="entry name" value="Integrin_alpha_N"/>
</dbReference>
<evidence type="ECO:0000256" key="1">
    <source>
        <dbReference type="ARBA" id="ARBA00004613"/>
    </source>
</evidence>
<evidence type="ECO:0000256" key="3">
    <source>
        <dbReference type="ARBA" id="ARBA00023026"/>
    </source>
</evidence>
<feature type="compositionally biased region" description="Polar residues" evidence="4">
    <location>
        <begin position="1"/>
        <end position="30"/>
    </location>
</feature>
<evidence type="ECO:0008006" key="9">
    <source>
        <dbReference type="Google" id="ProtNLM"/>
    </source>
</evidence>